<proteinExistence type="inferred from homology"/>
<comment type="caution">
    <text evidence="10">The sequence shown here is derived from an EMBL/GenBank/DDBJ whole genome shotgun (WGS) entry which is preliminary data.</text>
</comment>
<dbReference type="Pfam" id="PF22544">
    <property type="entry name" value="HYDIN_VesB_CFA65-like_Ig"/>
    <property type="match status" value="1"/>
</dbReference>
<evidence type="ECO:0000259" key="9">
    <source>
        <dbReference type="Pfam" id="PF22544"/>
    </source>
</evidence>
<dbReference type="InterPro" id="IPR011042">
    <property type="entry name" value="6-blade_b-propeller_TolB-like"/>
</dbReference>
<evidence type="ECO:0000313" key="10">
    <source>
        <dbReference type="EMBL" id="TCO50584.1"/>
    </source>
</evidence>
<keyword evidence="4" id="KW-0963">Cytoplasm</keyword>
<dbReference type="SUPFAM" id="SSF50993">
    <property type="entry name" value="Peptidase/esterase 'gauge' domain"/>
    <property type="match status" value="1"/>
</dbReference>
<evidence type="ECO:0000256" key="1">
    <source>
        <dbReference type="ARBA" id="ARBA00004138"/>
    </source>
</evidence>
<dbReference type="EMBL" id="SLWR01000002">
    <property type="protein sequence ID" value="TCO50584.1"/>
    <property type="molecule type" value="Genomic_DNA"/>
</dbReference>
<evidence type="ECO:0000313" key="11">
    <source>
        <dbReference type="Proteomes" id="UP000295573"/>
    </source>
</evidence>
<protein>
    <submittedName>
        <fullName evidence="10">WD40 repeat protein</fullName>
    </submittedName>
</protein>
<evidence type="ECO:0000256" key="4">
    <source>
        <dbReference type="ARBA" id="ARBA00022490"/>
    </source>
</evidence>
<dbReference type="InterPro" id="IPR013783">
    <property type="entry name" value="Ig-like_fold"/>
</dbReference>
<reference evidence="10 11" key="1">
    <citation type="journal article" date="2015" name="Stand. Genomic Sci.">
        <title>Genomic Encyclopedia of Bacterial and Archaeal Type Strains, Phase III: the genomes of soil and plant-associated and newly described type strains.</title>
        <authorList>
            <person name="Whitman W.B."/>
            <person name="Woyke T."/>
            <person name="Klenk H.P."/>
            <person name="Zhou Y."/>
            <person name="Lilburn T.G."/>
            <person name="Beck B.J."/>
            <person name="De Vos P."/>
            <person name="Vandamme P."/>
            <person name="Eisen J.A."/>
            <person name="Garrity G."/>
            <person name="Hugenholtz P."/>
            <person name="Kyrpides N.C."/>
        </authorList>
    </citation>
    <scope>NUCLEOTIDE SEQUENCE [LARGE SCALE GENOMIC DNA]</scope>
    <source>
        <strain evidence="10 11">VKM Ac-2541</strain>
    </source>
</reference>
<dbReference type="GO" id="GO:0005975">
    <property type="term" value="P:carbohydrate metabolic process"/>
    <property type="evidence" value="ECO:0007669"/>
    <property type="project" value="UniProtKB-ARBA"/>
</dbReference>
<feature type="compositionally biased region" description="Polar residues" evidence="7">
    <location>
        <begin position="330"/>
        <end position="343"/>
    </location>
</feature>
<evidence type="ECO:0000256" key="7">
    <source>
        <dbReference type="SAM" id="MobiDB-lite"/>
    </source>
</evidence>
<feature type="signal peptide" evidence="8">
    <location>
        <begin position="1"/>
        <end position="33"/>
    </location>
</feature>
<dbReference type="RefSeq" id="WP_132146023.1">
    <property type="nucleotide sequence ID" value="NZ_SLWR01000002.1"/>
</dbReference>
<keyword evidence="11" id="KW-1185">Reference proteome</keyword>
<keyword evidence="8" id="KW-0732">Signal</keyword>
<comment type="subcellular location">
    <subcellularLocation>
        <location evidence="1">Cell projection</location>
        <location evidence="1">Cilium</location>
    </subcellularLocation>
    <subcellularLocation>
        <location evidence="2">Cytoplasm</location>
    </subcellularLocation>
</comment>
<dbReference type="OrthoDB" id="39703at2"/>
<evidence type="ECO:0000256" key="6">
    <source>
        <dbReference type="ARBA" id="ARBA00023273"/>
    </source>
</evidence>
<dbReference type="Gene3D" id="2.120.10.30">
    <property type="entry name" value="TolB, C-terminal domain"/>
    <property type="match status" value="3"/>
</dbReference>
<dbReference type="NCBIfam" id="NF012200">
    <property type="entry name" value="choice_anch_D"/>
    <property type="match status" value="5"/>
</dbReference>
<accession>A0A4R2IYI9</accession>
<dbReference type="SUPFAM" id="SSF82171">
    <property type="entry name" value="DPP6 N-terminal domain-like"/>
    <property type="match status" value="2"/>
</dbReference>
<comment type="similarity">
    <text evidence="3">Belongs to the TolB family.</text>
</comment>
<feature type="domain" description="HYDIN/VesB/CFA65-like Ig-like" evidence="9">
    <location>
        <begin position="1698"/>
        <end position="1759"/>
    </location>
</feature>
<dbReference type="InterPro" id="IPR011659">
    <property type="entry name" value="WD40"/>
</dbReference>
<evidence type="ECO:0000256" key="2">
    <source>
        <dbReference type="ARBA" id="ARBA00004496"/>
    </source>
</evidence>
<evidence type="ECO:0000256" key="3">
    <source>
        <dbReference type="ARBA" id="ARBA00009820"/>
    </source>
</evidence>
<keyword evidence="6" id="KW-0966">Cell projection</keyword>
<gene>
    <name evidence="10" type="ORF">EV646_102658</name>
</gene>
<feature type="region of interest" description="Disordered" evidence="7">
    <location>
        <begin position="324"/>
        <end position="353"/>
    </location>
</feature>
<evidence type="ECO:0000256" key="5">
    <source>
        <dbReference type="ARBA" id="ARBA00023069"/>
    </source>
</evidence>
<dbReference type="InterPro" id="IPR053879">
    <property type="entry name" value="HYDIN_VesB_CFA65-like_Ig"/>
</dbReference>
<keyword evidence="5" id="KW-0969">Cilium</keyword>
<feature type="chain" id="PRO_5020771489" evidence="8">
    <location>
        <begin position="34"/>
        <end position="1879"/>
    </location>
</feature>
<name>A0A4R2IYI9_9ACTN</name>
<dbReference type="Gene3D" id="2.60.40.10">
    <property type="entry name" value="Immunoglobulins"/>
    <property type="match status" value="5"/>
</dbReference>
<evidence type="ECO:0000256" key="8">
    <source>
        <dbReference type="SAM" id="SignalP"/>
    </source>
</evidence>
<dbReference type="Pfam" id="PF07676">
    <property type="entry name" value="PD40"/>
    <property type="match status" value="2"/>
</dbReference>
<dbReference type="PANTHER" id="PTHR36842">
    <property type="entry name" value="PROTEIN TOLB HOMOLOG"/>
    <property type="match status" value="1"/>
</dbReference>
<sequence>MSRIPRVPTAIIAAASLLTAGLAVLSTSRDAAAAQEEPSLDIVSRAAGDPSYRSAISANGQWVVYETGTENTRSSLSLRDLTSGTDTTVPDDGHSAAAPSISGDAGLIAFIGDRETSRLNHAQDQQIFTVNRRDPEHPVVKPVTNTPNDLPYQRMPRCTIAIADGDDGDGDCVPQLSRDGRTLVAQVEQSVAPNSLELTIAGHPAEVDYHFYPVLDFGAFSTSAESSVTVKNTGTLPVVYPDTGPVIEGDSAFTITSSTCAATLQPGATCAVQLKFIASSACGDEMDAVLRFPATSSAAGQTAVKLTGGGECPRVNLFTPQAQAAEDCTGPSQYPWQLPTATQPKPAEEGRPQPRFDIGITRADELRMVALTIQNTMSSPQTPRLTSPGCQLKLVLPEAAPANACRPGQPMAPQSTCTAYVEYRIPDVAPFSGGIHLGDTVYRIGGYSARNVVAAWRDPGAAGNFGPARIVSVTGTGNVVMDGSGPTVSADGRWVGYVSDTTLGRPDASPDKTPEQSQVYLHDTDAGGDGTYKPGPTTLVSLLPDDSIPDRADEPSVSDDGTRIAFTGASDQGLQVYVRNLPGPRTILASSGPDGTAGNEYSETPQLSGDGYTIAYQSAATNLGVGTLPAARIIARDLTKDLSNGRSSNELISVRPPGSGSSGWDRFPAITPDGTQLTFASRDVLDTSGDADSDSDVYHAQRKSSLTVGPNPLDFGTAAVGTTSGAKAVIVTNDGLSLLRLDEPFLPSTDFAIDGDQCTGKPLRPGQSCAYLVKFTPKAVGARTATLFVRPDDAGSTWLEDSLTGRGTSDSRIVGTTSHVSTNTGVHQDPSISDNGQFVAYRTGAGGDGSPDTINVRNQANNDIRQFGRHGEVGQPSISGDGTRVAYNAQDGLTKRTVVADGSGTHQISGTTTDLRYQRPCGYVFFSRQCQPSLAGDGKTVAFPARLDPRSDALKLTLTEADNSTHEIGTLIDLGAGGERSLKVDTDRAISFAGPPTVDPGSGFDVVRSTCQGDLAANASCTINLKYSACAGKGLGMLRLNGATPEGQMAVALVANGSCVKLRSLPTTKTVTKAAADCTPIPASGPVWPSSDRTNAGLPLADAGDRPIGQVRYVAIAVEPQSSTQEIGFESGSCDLALVGAENPDPNLPKPCVQGKIVPANTGCTAYVGFRPSTAEPSAAFLTAYGPNKQYRFAGAGYQDVVLTRADTGGDGTFAGAPEIASKDSSGATLTGIQPSLSADGRYVAFESSAIIDRPAADTTQVYRRDRTDGKTILVSQLPDGKIDELGTYAPSLSASGDRVAFVTEGESDEGEGASVFGRPSQVWARDIPSGKTVLVSAAAGKPTVGGDDWSYTPSMSDDGSTVGFASEASDLVTEPGNGRTAVYVRYLEPDFANAGQRFSERVSLSAEGAVPEGGYSGDPSLSADGAFTAFESSSQLVATDTDESYDVYVRRRPAQLVVEPATVDFGAVKIGKSSSLRQLVVRNVGNGPAAAGPTSVAAPFVAGSNVCKVTLHRGESCPADARFAPTAAGRVNGLLTLPSVQGYLAGPSVSAGLSGAGTTATPVAGLSVVPGKLVFPAQKLGTSAASKVTLRNTGDVALEVTASVIGEDFGISLGSCAMVMPATSCDVPVTFAPRKTGTRSGSVVFRAVSGDPAVKSPPAVTVGLSGVGSPGPTVASMTVAPKALVFGPQILLSPSAPKSIVVTNTGNVPLAVTGVPSVADFTSTPSCASVLPGKTCEIAVRFMPSALGKRSGVVQVSATASGAVAPFSVPVDVSGTTLTPALTVEPPVVRPGQVVLASGINFPPSRSVVLNWKDGLGSQQAVTDKSGRFKVAILVFRRDLLGQRALTGTIPGLALPVVSPPVLVMPLRSQPPDFVLRW</sequence>
<organism evidence="10 11">
    <name type="scientific">Kribbella antiqua</name>
    <dbReference type="NCBI Taxonomy" id="2512217"/>
    <lineage>
        <taxon>Bacteria</taxon>
        <taxon>Bacillati</taxon>
        <taxon>Actinomycetota</taxon>
        <taxon>Actinomycetes</taxon>
        <taxon>Propionibacteriales</taxon>
        <taxon>Kribbellaceae</taxon>
        <taxon>Kribbella</taxon>
    </lineage>
</organism>
<dbReference type="GO" id="GO:0005737">
    <property type="term" value="C:cytoplasm"/>
    <property type="evidence" value="ECO:0007669"/>
    <property type="project" value="UniProtKB-SubCell"/>
</dbReference>
<dbReference type="Proteomes" id="UP000295573">
    <property type="component" value="Unassembled WGS sequence"/>
</dbReference>